<dbReference type="AlphaFoldDB" id="A0A2V3HQ06"/>
<dbReference type="PANTHER" id="PTHR11715:SF3">
    <property type="entry name" value="GLYCINE CLEAVAGE SYSTEM H PROTEIN-RELATED"/>
    <property type="match status" value="1"/>
</dbReference>
<evidence type="ECO:0000256" key="1">
    <source>
        <dbReference type="SAM" id="MobiDB-lite"/>
    </source>
</evidence>
<dbReference type="InterPro" id="IPR011053">
    <property type="entry name" value="Single_hybrid_motif"/>
</dbReference>
<dbReference type="GO" id="GO:0005960">
    <property type="term" value="C:glycine cleavage complex"/>
    <property type="evidence" value="ECO:0007669"/>
    <property type="project" value="InterPro"/>
</dbReference>
<dbReference type="GO" id="GO:0005737">
    <property type="term" value="C:cytoplasm"/>
    <property type="evidence" value="ECO:0007669"/>
    <property type="project" value="TreeGrafter"/>
</dbReference>
<feature type="compositionally biased region" description="Acidic residues" evidence="1">
    <location>
        <begin position="86"/>
        <end position="96"/>
    </location>
</feature>
<organism evidence="2 3">
    <name type="scientific">Candidatus Thalassarchaeum betae</name>
    <dbReference type="NCBI Taxonomy" id="2599289"/>
    <lineage>
        <taxon>Archaea</taxon>
        <taxon>Methanobacteriati</taxon>
        <taxon>Thermoplasmatota</taxon>
        <taxon>Candidatus Poseidoniia</taxon>
        <taxon>Candidatus Poseidoniales</taxon>
        <taxon>Candidatus Thalassarchaeaceae</taxon>
        <taxon>Candidatus Thalassarchaeum</taxon>
    </lineage>
</organism>
<dbReference type="SUPFAM" id="SSF51230">
    <property type="entry name" value="Single hybrid motif"/>
    <property type="match status" value="1"/>
</dbReference>
<sequence>MPNRIVQIGYLSRRCGINMADGDYFEFSVAHDRKYTLEHLWLQALDDRDGTVKVGISEFVRAEYGDIVRVVLTRPEDDSEFKFELDSDSESPDDDSPGMMGSGDEVGVEDLLITVLANLDGDVETLLINSPFPCKILELNGEVEDSPDLVNDDAYGDGWCMIVKPHDFDEDQFLDQAEYIEMLNELP</sequence>
<dbReference type="Pfam" id="PF01597">
    <property type="entry name" value="GCV_H"/>
    <property type="match status" value="1"/>
</dbReference>
<evidence type="ECO:0000313" key="2">
    <source>
        <dbReference type="EMBL" id="PXF21238.1"/>
    </source>
</evidence>
<gene>
    <name evidence="2" type="ORF">CXX69_04980</name>
</gene>
<dbReference type="InterPro" id="IPR018247">
    <property type="entry name" value="EF_Hand_1_Ca_BS"/>
</dbReference>
<reference evidence="2 3" key="1">
    <citation type="journal article" date="2015" name="Nat. Commun.">
        <title>Genomic and transcriptomic evidence for scavenging of diverse organic compounds by widespread deep-sea archaea.</title>
        <authorList>
            <person name="Li M."/>
            <person name="Baker B.J."/>
            <person name="Anantharaman K."/>
            <person name="Jain S."/>
            <person name="Breier J.A."/>
            <person name="Dick G.J."/>
        </authorList>
    </citation>
    <scope>NUCLEOTIDE SEQUENCE [LARGE SCALE GENOMIC DNA]</scope>
    <source>
        <strain evidence="2">Cayman_51_deep</strain>
    </source>
</reference>
<evidence type="ECO:0000313" key="3">
    <source>
        <dbReference type="Proteomes" id="UP000248161"/>
    </source>
</evidence>
<protein>
    <recommendedName>
        <fullName evidence="4">Glycine cleavage system H protein</fullName>
    </recommendedName>
</protein>
<dbReference type="GO" id="GO:0009249">
    <property type="term" value="P:protein lipoylation"/>
    <property type="evidence" value="ECO:0007669"/>
    <property type="project" value="TreeGrafter"/>
</dbReference>
<comment type="caution">
    <text evidence="2">The sequence shown here is derived from an EMBL/GenBank/DDBJ whole genome shotgun (WGS) entry which is preliminary data.</text>
</comment>
<accession>A0A2V3HQ06</accession>
<dbReference type="Proteomes" id="UP000248161">
    <property type="component" value="Unassembled WGS sequence"/>
</dbReference>
<dbReference type="Gene3D" id="2.40.50.100">
    <property type="match status" value="1"/>
</dbReference>
<feature type="region of interest" description="Disordered" evidence="1">
    <location>
        <begin position="81"/>
        <end position="103"/>
    </location>
</feature>
<dbReference type="InterPro" id="IPR033753">
    <property type="entry name" value="GCV_H/Fam206"/>
</dbReference>
<evidence type="ECO:0008006" key="4">
    <source>
        <dbReference type="Google" id="ProtNLM"/>
    </source>
</evidence>
<dbReference type="EMBL" id="PSPG01000010">
    <property type="protein sequence ID" value="PXF21238.1"/>
    <property type="molecule type" value="Genomic_DNA"/>
</dbReference>
<proteinExistence type="predicted"/>
<name>A0A2V3HQ06_9ARCH</name>
<dbReference type="PANTHER" id="PTHR11715">
    <property type="entry name" value="GLYCINE CLEAVAGE SYSTEM H PROTEIN"/>
    <property type="match status" value="1"/>
</dbReference>
<dbReference type="InterPro" id="IPR002930">
    <property type="entry name" value="GCV_H"/>
</dbReference>
<dbReference type="GO" id="GO:0019464">
    <property type="term" value="P:glycine decarboxylation via glycine cleavage system"/>
    <property type="evidence" value="ECO:0007669"/>
    <property type="project" value="InterPro"/>
</dbReference>
<dbReference type="PROSITE" id="PS00018">
    <property type="entry name" value="EF_HAND_1"/>
    <property type="match status" value="1"/>
</dbReference>